<dbReference type="SMART" id="SM00908">
    <property type="entry name" value="Gal-bind_lectin"/>
    <property type="match status" value="2"/>
</dbReference>
<feature type="domain" description="Galectin" evidence="3">
    <location>
        <begin position="259"/>
        <end position="398"/>
    </location>
</feature>
<proteinExistence type="predicted"/>
<sequence>MQICSPCFPKSAAVPDVDGPTYSSICCKKEAEEAEEVDLQTRFYCCGRVPSKEPFKKRHGMCEFQDLNDENSVETAIEAFDYTNLGDVNIVDPHSPFNEYLPEELYQGRTIEVRGKLQENARRFSINLSTGKTDDADLALHFNPRFDRRLIIRNHRIKNKWGVEEILALQHFPFKTGRNFSVLIFVADEQFFISVNRMHYCAFTFRIPVEKVKCLIIVGDVQLERVRHGIETFYPPQNLKKTPKIVIPQSLKKEHGRCDIRRKNKTITVGTKIDIFGRLKLLPSAFYVNLQKGIALWPHPIIPFHMNLRFYPPGTHKREKEIIFNNWKNGFWGKEEIISYCPFLPGTSFHIQITCQTNGYKVVVNEKMLFNYNKTTVDSDVDSVVVHGDIVVTKVIIR</sequence>
<dbReference type="GO" id="GO:0030246">
    <property type="term" value="F:carbohydrate binding"/>
    <property type="evidence" value="ECO:0007669"/>
    <property type="project" value="UniProtKB-UniRule"/>
</dbReference>
<dbReference type="InterPro" id="IPR001079">
    <property type="entry name" value="Galectin_CRD"/>
</dbReference>
<dbReference type="AlphaFoldDB" id="A0AAN8S019"/>
<evidence type="ECO:0000256" key="2">
    <source>
        <dbReference type="RuleBase" id="RU102079"/>
    </source>
</evidence>
<evidence type="ECO:0000313" key="4">
    <source>
        <dbReference type="EMBL" id="KAK6636327.1"/>
    </source>
</evidence>
<keyword evidence="1 2" id="KW-0430">Lectin</keyword>
<dbReference type="EMBL" id="JAWJWE010000004">
    <property type="protein sequence ID" value="KAK6636327.1"/>
    <property type="molecule type" value="Genomic_DNA"/>
</dbReference>
<evidence type="ECO:0000256" key="1">
    <source>
        <dbReference type="ARBA" id="ARBA00022734"/>
    </source>
</evidence>
<dbReference type="Gene3D" id="2.60.120.200">
    <property type="match status" value="2"/>
</dbReference>
<organism evidence="4 5">
    <name type="scientific">Polyplax serrata</name>
    <name type="common">Common mouse louse</name>
    <dbReference type="NCBI Taxonomy" id="468196"/>
    <lineage>
        <taxon>Eukaryota</taxon>
        <taxon>Metazoa</taxon>
        <taxon>Ecdysozoa</taxon>
        <taxon>Arthropoda</taxon>
        <taxon>Hexapoda</taxon>
        <taxon>Insecta</taxon>
        <taxon>Pterygota</taxon>
        <taxon>Neoptera</taxon>
        <taxon>Paraneoptera</taxon>
        <taxon>Psocodea</taxon>
        <taxon>Troctomorpha</taxon>
        <taxon>Phthiraptera</taxon>
        <taxon>Anoplura</taxon>
        <taxon>Polyplacidae</taxon>
        <taxon>Polyplax</taxon>
    </lineage>
</organism>
<dbReference type="SMART" id="SM00276">
    <property type="entry name" value="GLECT"/>
    <property type="match status" value="2"/>
</dbReference>
<dbReference type="PANTHER" id="PTHR11346:SF147">
    <property type="entry name" value="GALECTIN"/>
    <property type="match status" value="1"/>
</dbReference>
<name>A0AAN8S019_POLSC</name>
<protein>
    <recommendedName>
        <fullName evidence="2">Galectin</fullName>
    </recommendedName>
</protein>
<comment type="caution">
    <text evidence="4">The sequence shown here is derived from an EMBL/GenBank/DDBJ whole genome shotgun (WGS) entry which is preliminary data.</text>
</comment>
<dbReference type="GO" id="GO:0016936">
    <property type="term" value="F:galactoside binding"/>
    <property type="evidence" value="ECO:0007669"/>
    <property type="project" value="TreeGrafter"/>
</dbReference>
<evidence type="ECO:0000259" key="3">
    <source>
        <dbReference type="PROSITE" id="PS51304"/>
    </source>
</evidence>
<dbReference type="Proteomes" id="UP001372834">
    <property type="component" value="Unassembled WGS sequence"/>
</dbReference>
<accession>A0AAN8S019</accession>
<dbReference type="PROSITE" id="PS51304">
    <property type="entry name" value="GALECTIN"/>
    <property type="match status" value="2"/>
</dbReference>
<gene>
    <name evidence="4" type="ORF">RUM43_009986</name>
</gene>
<dbReference type="Pfam" id="PF00337">
    <property type="entry name" value="Gal-bind_lectin"/>
    <property type="match status" value="2"/>
</dbReference>
<feature type="domain" description="Galectin" evidence="3">
    <location>
        <begin position="97"/>
        <end position="229"/>
    </location>
</feature>
<evidence type="ECO:0000313" key="5">
    <source>
        <dbReference type="Proteomes" id="UP001372834"/>
    </source>
</evidence>
<dbReference type="PANTHER" id="PTHR11346">
    <property type="entry name" value="GALECTIN"/>
    <property type="match status" value="1"/>
</dbReference>
<dbReference type="SUPFAM" id="SSF49899">
    <property type="entry name" value="Concanavalin A-like lectins/glucanases"/>
    <property type="match status" value="2"/>
</dbReference>
<reference evidence="4 5" key="1">
    <citation type="submission" date="2023-10" db="EMBL/GenBank/DDBJ databases">
        <title>Genomes of two closely related lineages of the louse Polyplax serrata with different host specificities.</title>
        <authorList>
            <person name="Martinu J."/>
            <person name="Tarabai H."/>
            <person name="Stefka J."/>
            <person name="Hypsa V."/>
        </authorList>
    </citation>
    <scope>NUCLEOTIDE SEQUENCE [LARGE SCALE GENOMIC DNA]</scope>
    <source>
        <strain evidence="4">HR10_N</strain>
    </source>
</reference>
<dbReference type="InterPro" id="IPR044156">
    <property type="entry name" value="Galectin-like"/>
</dbReference>
<dbReference type="InterPro" id="IPR013320">
    <property type="entry name" value="ConA-like_dom_sf"/>
</dbReference>
<dbReference type="CDD" id="cd00070">
    <property type="entry name" value="GLECT"/>
    <property type="match status" value="2"/>
</dbReference>